<accession>A0AAX2EUK2</accession>
<reference evidence="3 4" key="1">
    <citation type="submission" date="2016-10" db="EMBL/GenBank/DDBJ databases">
        <authorList>
            <person name="Varghese N."/>
            <person name="Submissions S."/>
        </authorList>
    </citation>
    <scope>NUCLEOTIDE SEQUENCE [LARGE SCALE GENOMIC DNA]</scope>
    <source>
        <strain evidence="2 3">NFIX06</strain>
        <strain evidence="1 4">NFIX08</strain>
    </source>
</reference>
<dbReference type="EMBL" id="FPAV01000005">
    <property type="protein sequence ID" value="SFT83558.1"/>
    <property type="molecule type" value="Genomic_DNA"/>
</dbReference>
<dbReference type="EMBL" id="FOYJ01000007">
    <property type="protein sequence ID" value="SFR19231.1"/>
    <property type="molecule type" value="Genomic_DNA"/>
</dbReference>
<dbReference type="Proteomes" id="UP000198760">
    <property type="component" value="Unassembled WGS sequence"/>
</dbReference>
<protein>
    <submittedName>
        <fullName evidence="1">Uncharacterized protein</fullName>
    </submittedName>
</protein>
<dbReference type="KEGG" id="krd:A3780_23440"/>
<comment type="caution">
    <text evidence="1">The sequence shown here is derived from an EMBL/GenBank/DDBJ whole genome shotgun (WGS) entry which is preliminary data.</text>
</comment>
<organism evidence="1 4">
    <name type="scientific">Kosakonia radicincitans</name>
    <dbReference type="NCBI Taxonomy" id="283686"/>
    <lineage>
        <taxon>Bacteria</taxon>
        <taxon>Pseudomonadati</taxon>
        <taxon>Pseudomonadota</taxon>
        <taxon>Gammaproteobacteria</taxon>
        <taxon>Enterobacterales</taxon>
        <taxon>Enterobacteriaceae</taxon>
        <taxon>Kosakonia</taxon>
    </lineage>
</organism>
<dbReference type="GeneID" id="66390115"/>
<proteinExistence type="predicted"/>
<evidence type="ECO:0000313" key="2">
    <source>
        <dbReference type="EMBL" id="SFT83558.1"/>
    </source>
</evidence>
<dbReference type="RefSeq" id="WP_007369650.1">
    <property type="nucleotide sequence ID" value="NZ_CP015113.1"/>
</dbReference>
<evidence type="ECO:0000313" key="4">
    <source>
        <dbReference type="Proteomes" id="UP000199173"/>
    </source>
</evidence>
<keyword evidence="3" id="KW-1185">Reference proteome</keyword>
<dbReference type="AlphaFoldDB" id="A0AAX2EUK2"/>
<evidence type="ECO:0000313" key="3">
    <source>
        <dbReference type="Proteomes" id="UP000198760"/>
    </source>
</evidence>
<dbReference type="Proteomes" id="UP000199173">
    <property type="component" value="Unassembled WGS sequence"/>
</dbReference>
<name>A0AAX2EUK2_9ENTR</name>
<gene>
    <name evidence="2" type="ORF">SAMN03159428_02375</name>
    <name evidence="1" type="ORF">SAMN03159514_03162</name>
</gene>
<sequence length="61" mass="6888">MTILFIHHTYGLSWIKNHVNHKDLSPGARRIRWLAALSAQTALIVVRFRPVANNVRAGAMP</sequence>
<evidence type="ECO:0000313" key="1">
    <source>
        <dbReference type="EMBL" id="SFR19231.1"/>
    </source>
</evidence>